<accession>A0ABN1F7L5</accession>
<gene>
    <name evidence="3" type="ORF">GCM10008942_36680</name>
</gene>
<sequence length="257" mass="28677">MSIHRHGQPAGAADKTDPAPYEWTHKLPSLAWAWEFLRRNPKYRADFSAGHGDAPVAAEPSCWPLLRLTDPSQDALFAEVFWRKEACVSVLPLASAPRSSDELARSLSLDGVQCRVTVIDEGDVHHVLLSQEGRWLQLEVHGPMTGAVLLTPALFLSKTASGRLTAMKRLNDVVTHGVLRPELYPPEGRAVRLATKLLALDGWLAKAHYRDIAIRLFGAQRVATEWSDPGNHMRDHIRRAVLSGREMMESGYRRLLD</sequence>
<reference evidence="3 4" key="1">
    <citation type="journal article" date="2019" name="Int. J. Syst. Evol. Microbiol.">
        <title>The Global Catalogue of Microorganisms (GCM) 10K type strain sequencing project: providing services to taxonomists for standard genome sequencing and annotation.</title>
        <authorList>
            <consortium name="The Broad Institute Genomics Platform"/>
            <consortium name="The Broad Institute Genome Sequencing Center for Infectious Disease"/>
            <person name="Wu L."/>
            <person name="Ma J."/>
        </authorList>
    </citation>
    <scope>NUCLEOTIDE SEQUENCE [LARGE SCALE GENOMIC DNA]</scope>
    <source>
        <strain evidence="3 4">JCM 15089</strain>
    </source>
</reference>
<evidence type="ECO:0000259" key="2">
    <source>
        <dbReference type="Pfam" id="PF20109"/>
    </source>
</evidence>
<evidence type="ECO:0000259" key="1">
    <source>
        <dbReference type="Pfam" id="PF10074"/>
    </source>
</evidence>
<dbReference type="InterPro" id="IPR018754">
    <property type="entry name" value="RovC-like_DNA-bd"/>
</dbReference>
<dbReference type="Pfam" id="PF20109">
    <property type="entry name" value="Trans_reg_dom"/>
    <property type="match status" value="1"/>
</dbReference>
<dbReference type="EMBL" id="BAAADD010000011">
    <property type="protein sequence ID" value="GAA0584424.1"/>
    <property type="molecule type" value="Genomic_DNA"/>
</dbReference>
<organism evidence="3 4">
    <name type="scientific">Rhizomicrobium electricum</name>
    <dbReference type="NCBI Taxonomy" id="480070"/>
    <lineage>
        <taxon>Bacteria</taxon>
        <taxon>Pseudomonadati</taxon>
        <taxon>Pseudomonadota</taxon>
        <taxon>Alphaproteobacteria</taxon>
        <taxon>Micropepsales</taxon>
        <taxon>Micropepsaceae</taxon>
        <taxon>Rhizomicrobium</taxon>
    </lineage>
</organism>
<feature type="domain" description="Transcriptional regulator-like" evidence="2">
    <location>
        <begin position="15"/>
        <end position="52"/>
    </location>
</feature>
<comment type="caution">
    <text evidence="3">The sequence shown here is derived from an EMBL/GenBank/DDBJ whole genome shotgun (WGS) entry which is preliminary data.</text>
</comment>
<evidence type="ECO:0000313" key="4">
    <source>
        <dbReference type="Proteomes" id="UP001499951"/>
    </source>
</evidence>
<dbReference type="InterPro" id="IPR045465">
    <property type="entry name" value="Trans_reg_dom"/>
</dbReference>
<dbReference type="Proteomes" id="UP001499951">
    <property type="component" value="Unassembled WGS sequence"/>
</dbReference>
<protein>
    <submittedName>
        <fullName evidence="3">DUF2285 domain-containing protein</fullName>
    </submittedName>
</protein>
<keyword evidence="4" id="KW-1185">Reference proteome</keyword>
<dbReference type="RefSeq" id="WP_166929045.1">
    <property type="nucleotide sequence ID" value="NZ_BAAADD010000011.1"/>
</dbReference>
<proteinExistence type="predicted"/>
<dbReference type="Pfam" id="PF10074">
    <property type="entry name" value="RovC_DNA-bd"/>
    <property type="match status" value="1"/>
</dbReference>
<evidence type="ECO:0000313" key="3">
    <source>
        <dbReference type="EMBL" id="GAA0584424.1"/>
    </source>
</evidence>
<name>A0ABN1F7L5_9PROT</name>
<feature type="domain" description="T6SS Transcription factor RovC-like DNA binding" evidence="1">
    <location>
        <begin position="158"/>
        <end position="256"/>
    </location>
</feature>